<evidence type="ECO:0000256" key="4">
    <source>
        <dbReference type="SAM" id="MobiDB-lite"/>
    </source>
</evidence>
<dbReference type="InterPro" id="IPR015943">
    <property type="entry name" value="WD40/YVTN_repeat-like_dom_sf"/>
</dbReference>
<dbReference type="SUPFAM" id="SSF50978">
    <property type="entry name" value="WD40 repeat-like"/>
    <property type="match status" value="1"/>
</dbReference>
<dbReference type="PANTHER" id="PTHR10971">
    <property type="entry name" value="MRNA EXPORT FACTOR AND BUB3"/>
    <property type="match status" value="1"/>
</dbReference>
<dbReference type="Pfam" id="PF00400">
    <property type="entry name" value="WD40"/>
    <property type="match status" value="3"/>
</dbReference>
<dbReference type="PROSITE" id="PS50082">
    <property type="entry name" value="WD_REPEATS_2"/>
    <property type="match status" value="3"/>
</dbReference>
<sequence>MAAFGAPSAFGAPAAFGAPQQVGAFGAVGGMGGQLARYKCDDKDVDIVQPPADSVSSLAWSPVANHLIASSWDNSLSCWEVIPQGLQSQPKARIQADAPPLCTAFAPDGSSVYFGGCDNKAFVWNLATQQKTQVGQHTAPIRHCAFIPEINMLVTGGWDAKLNYWDTRQPNPAMTVSLPERCYALAVGHPVLVAACAEKHILVYNLTNPQTPYKHLGPAGQEAQSPLKHQIRCAAVFPDRTGFLVGSIEGRVAVQHVEAHNSTKNFTFKCHRHGSDIYAVNSLSFHPTHGTFLTAGADGTYNFWDKDSKQRLRAMNPAAGQNQAGVLPVTECRFNHDGTVVAYSTCYDWSRGHAEHNPQTAKTHILLHESLDTEVKGRGRQNRR</sequence>
<feature type="repeat" description="WD" evidence="3">
    <location>
        <begin position="48"/>
        <end position="81"/>
    </location>
</feature>
<accession>A0A830HQY1</accession>
<evidence type="ECO:0000256" key="2">
    <source>
        <dbReference type="ARBA" id="ARBA00022737"/>
    </source>
</evidence>
<evidence type="ECO:0000256" key="1">
    <source>
        <dbReference type="ARBA" id="ARBA00022574"/>
    </source>
</evidence>
<feature type="repeat" description="WD" evidence="3">
    <location>
        <begin position="134"/>
        <end position="175"/>
    </location>
</feature>
<feature type="region of interest" description="Disordered" evidence="4">
    <location>
        <begin position="363"/>
        <end position="384"/>
    </location>
</feature>
<dbReference type="AlphaFoldDB" id="A0A830HQY1"/>
<dbReference type="PROSITE" id="PS50294">
    <property type="entry name" value="WD_REPEATS_REGION"/>
    <property type="match status" value="1"/>
</dbReference>
<dbReference type="InterPro" id="IPR036322">
    <property type="entry name" value="WD40_repeat_dom_sf"/>
</dbReference>
<dbReference type="EMBL" id="BNJQ01000025">
    <property type="protein sequence ID" value="GHP09544.1"/>
    <property type="molecule type" value="Genomic_DNA"/>
</dbReference>
<dbReference type="OrthoDB" id="256303at2759"/>
<keyword evidence="1 3" id="KW-0853">WD repeat</keyword>
<reference evidence="5" key="1">
    <citation type="submission" date="2020-10" db="EMBL/GenBank/DDBJ databases">
        <title>Unveiling of a novel bifunctional photoreceptor, Dualchrome1, isolated from a cosmopolitan green alga.</title>
        <authorList>
            <person name="Suzuki S."/>
            <person name="Kawachi M."/>
        </authorList>
    </citation>
    <scope>NUCLEOTIDE SEQUENCE</scope>
    <source>
        <strain evidence="5">NIES 2893</strain>
    </source>
</reference>
<proteinExistence type="predicted"/>
<evidence type="ECO:0000256" key="3">
    <source>
        <dbReference type="PROSITE-ProRule" id="PRU00221"/>
    </source>
</evidence>
<name>A0A830HQY1_9CHLO</name>
<evidence type="ECO:0000313" key="6">
    <source>
        <dbReference type="Proteomes" id="UP000660262"/>
    </source>
</evidence>
<gene>
    <name evidence="5" type="ORF">PPROV_000827900</name>
</gene>
<dbReference type="Gene3D" id="2.130.10.10">
    <property type="entry name" value="YVTN repeat-like/Quinoprotein amine dehydrogenase"/>
    <property type="match status" value="1"/>
</dbReference>
<dbReference type="Proteomes" id="UP000660262">
    <property type="component" value="Unassembled WGS sequence"/>
</dbReference>
<protein>
    <submittedName>
        <fullName evidence="5">Poly(A)+ RNA export protein rae1</fullName>
    </submittedName>
</protein>
<feature type="compositionally biased region" description="Basic and acidic residues" evidence="4">
    <location>
        <begin position="366"/>
        <end position="377"/>
    </location>
</feature>
<dbReference type="InterPro" id="IPR001680">
    <property type="entry name" value="WD40_rpt"/>
</dbReference>
<keyword evidence="6" id="KW-1185">Reference proteome</keyword>
<feature type="repeat" description="WD" evidence="3">
    <location>
        <begin position="280"/>
        <end position="314"/>
    </location>
</feature>
<evidence type="ECO:0000313" key="5">
    <source>
        <dbReference type="EMBL" id="GHP09544.1"/>
    </source>
</evidence>
<dbReference type="SMART" id="SM00320">
    <property type="entry name" value="WD40"/>
    <property type="match status" value="4"/>
</dbReference>
<keyword evidence="2" id="KW-0677">Repeat</keyword>
<comment type="caution">
    <text evidence="5">The sequence shown here is derived from an EMBL/GenBank/DDBJ whole genome shotgun (WGS) entry which is preliminary data.</text>
</comment>
<organism evidence="5 6">
    <name type="scientific">Pycnococcus provasolii</name>
    <dbReference type="NCBI Taxonomy" id="41880"/>
    <lineage>
        <taxon>Eukaryota</taxon>
        <taxon>Viridiplantae</taxon>
        <taxon>Chlorophyta</taxon>
        <taxon>Pseudoscourfieldiophyceae</taxon>
        <taxon>Pseudoscourfieldiales</taxon>
        <taxon>Pycnococcaceae</taxon>
        <taxon>Pycnococcus</taxon>
    </lineage>
</organism>